<dbReference type="KEGG" id="fmr:Fuma_02832"/>
<dbReference type="PANTHER" id="PTHR30619">
    <property type="entry name" value="DNA INTERNALIZATION/COMPETENCE PROTEIN COMEC/REC2"/>
    <property type="match status" value="1"/>
</dbReference>
<dbReference type="InterPro" id="IPR001279">
    <property type="entry name" value="Metallo-B-lactamas"/>
</dbReference>
<keyword evidence="3" id="KW-1185">Reference proteome</keyword>
<sequence length="241" mass="26256">MTITIRMFPAGNGDSFLVTGSQDNAFAILIDGGYSATFREHIHPHLKTLSSYECALDLVVATHIDADHISGLISLLRQNEIADLLTPIPIRNIWHNGFRHLAEASADGQELTRAESEILLEIKRKGFAKATEASGAKEEISAHQGSSLGKLIVEGGYPWNDAAAGRAIQAGVLHTIRDAAQIEVIGPFDSRLAELRRWWIRELRSLGVSAISSDAATYSDVFEFICSHERIAGVSVRGIAR</sequence>
<dbReference type="AlphaFoldDB" id="A0A1P8WGP4"/>
<dbReference type="Proteomes" id="UP000187735">
    <property type="component" value="Chromosome"/>
</dbReference>
<organism evidence="2 3">
    <name type="scientific">Fuerstiella marisgermanici</name>
    <dbReference type="NCBI Taxonomy" id="1891926"/>
    <lineage>
        <taxon>Bacteria</taxon>
        <taxon>Pseudomonadati</taxon>
        <taxon>Planctomycetota</taxon>
        <taxon>Planctomycetia</taxon>
        <taxon>Planctomycetales</taxon>
        <taxon>Planctomycetaceae</taxon>
        <taxon>Fuerstiella</taxon>
    </lineage>
</organism>
<evidence type="ECO:0000313" key="3">
    <source>
        <dbReference type="Proteomes" id="UP000187735"/>
    </source>
</evidence>
<dbReference type="InterPro" id="IPR052159">
    <property type="entry name" value="Competence_DNA_uptake"/>
</dbReference>
<dbReference type="PANTHER" id="PTHR30619:SF1">
    <property type="entry name" value="RECOMBINATION PROTEIN 2"/>
    <property type="match status" value="1"/>
</dbReference>
<proteinExistence type="predicted"/>
<feature type="domain" description="Metallo-beta-lactamase" evidence="1">
    <location>
        <begin position="11"/>
        <end position="124"/>
    </location>
</feature>
<reference evidence="2 3" key="1">
    <citation type="journal article" date="2016" name="Front. Microbiol.">
        <title>Fuerstia marisgermanicae gen. nov., sp. nov., an Unusual Member of the Phylum Planctomycetes from the German Wadden Sea.</title>
        <authorList>
            <person name="Kohn T."/>
            <person name="Heuer A."/>
            <person name="Jogler M."/>
            <person name="Vollmers J."/>
            <person name="Boedeker C."/>
            <person name="Bunk B."/>
            <person name="Rast P."/>
            <person name="Borchert D."/>
            <person name="Glockner I."/>
            <person name="Freese H.M."/>
            <person name="Klenk H.P."/>
            <person name="Overmann J."/>
            <person name="Kaster A.K."/>
            <person name="Rohde M."/>
            <person name="Wiegand S."/>
            <person name="Jogler C."/>
        </authorList>
    </citation>
    <scope>NUCLEOTIDE SEQUENCE [LARGE SCALE GENOMIC DNA]</scope>
    <source>
        <strain evidence="2 3">NH11</strain>
    </source>
</reference>
<protein>
    <recommendedName>
        <fullName evidence="1">Metallo-beta-lactamase domain-containing protein</fullName>
    </recommendedName>
</protein>
<gene>
    <name evidence="2" type="ORF">Fuma_02832</name>
</gene>
<dbReference type="Pfam" id="PF00753">
    <property type="entry name" value="Lactamase_B"/>
    <property type="match status" value="1"/>
</dbReference>
<dbReference type="Gene3D" id="3.60.15.10">
    <property type="entry name" value="Ribonuclease Z/Hydroxyacylglutathione hydrolase-like"/>
    <property type="match status" value="1"/>
</dbReference>
<dbReference type="InterPro" id="IPR036866">
    <property type="entry name" value="RibonucZ/Hydroxyglut_hydro"/>
</dbReference>
<dbReference type="SUPFAM" id="SSF56281">
    <property type="entry name" value="Metallo-hydrolase/oxidoreductase"/>
    <property type="match status" value="1"/>
</dbReference>
<accession>A0A1P8WGP4</accession>
<dbReference type="EMBL" id="CP017641">
    <property type="protein sequence ID" value="APZ93215.1"/>
    <property type="molecule type" value="Genomic_DNA"/>
</dbReference>
<evidence type="ECO:0000259" key="1">
    <source>
        <dbReference type="Pfam" id="PF00753"/>
    </source>
</evidence>
<evidence type="ECO:0000313" key="2">
    <source>
        <dbReference type="EMBL" id="APZ93215.1"/>
    </source>
</evidence>
<name>A0A1P8WGP4_9PLAN</name>